<name>A0ABN3QZN4_9ACTN</name>
<dbReference type="Gene3D" id="1.10.10.10">
    <property type="entry name" value="Winged helix-like DNA-binding domain superfamily/Winged helix DNA-binding domain"/>
    <property type="match status" value="1"/>
</dbReference>
<dbReference type="RefSeq" id="WP_344549286.1">
    <property type="nucleotide sequence ID" value="NZ_BAAATD010000027.1"/>
</dbReference>
<comment type="caution">
    <text evidence="4">The sequence shown here is derived from an EMBL/GenBank/DDBJ whole genome shotgun (WGS) entry which is preliminary data.</text>
</comment>
<accession>A0ABN3QZN4</accession>
<dbReference type="SUPFAM" id="SSF53335">
    <property type="entry name" value="S-adenosyl-L-methionine-dependent methyltransferases"/>
    <property type="match status" value="1"/>
</dbReference>
<dbReference type="InterPro" id="IPR036388">
    <property type="entry name" value="WH-like_DNA-bd_sf"/>
</dbReference>
<dbReference type="InterPro" id="IPR005158">
    <property type="entry name" value="BTAD"/>
</dbReference>
<dbReference type="SMART" id="SM01043">
    <property type="entry name" value="BTAD"/>
    <property type="match status" value="1"/>
</dbReference>
<proteinExistence type="predicted"/>
<dbReference type="Gene3D" id="3.40.50.150">
    <property type="entry name" value="Vaccinia Virus protein VP39"/>
    <property type="match status" value="1"/>
</dbReference>
<dbReference type="InterPro" id="IPR011990">
    <property type="entry name" value="TPR-like_helical_dom_sf"/>
</dbReference>
<organism evidence="4 5">
    <name type="scientific">Actinomadura fulvescens</name>
    <dbReference type="NCBI Taxonomy" id="46160"/>
    <lineage>
        <taxon>Bacteria</taxon>
        <taxon>Bacillati</taxon>
        <taxon>Actinomycetota</taxon>
        <taxon>Actinomycetes</taxon>
        <taxon>Streptosporangiales</taxon>
        <taxon>Thermomonosporaceae</taxon>
        <taxon>Actinomadura</taxon>
    </lineage>
</organism>
<dbReference type="Pfam" id="PF04672">
    <property type="entry name" value="Methyltransf_19"/>
    <property type="match status" value="1"/>
</dbReference>
<sequence length="528" mass="59204">MLGNLMVIDDHGARIEPQAKRLRNLICILAWEDWSVPSRQLKGLLWEPDGRDYTSALTTLVYKVRKVLPPDRLVNEHEPHRDQRYRLVRRPGDSVDTERFASLSTLGDRARGERDYSRAADLYQEALALWRGDPEDPPLPDLPETLAMQGLCEPLLARRRLITEQHIETLLTLGRHSPVLAQQIRVHLRYDPANEHLHGLLMHCLYRDGRKGEALLAFNEAAASLDELLDAPPGPALQRLRDRIVVDDPELQWKGAQPSPPAAPLETGAEATIRGVTDYMMGGKDNYAADRDFIDQIVKETGTDSVLLPGENRDCVMRMVRFLAKRGVSQFLDIGSGLPDPFHRHVHEVARQITSETKVLYVDKDPLVGLHTTAVMADGDQVIFRQADLQDVDKILHEASAHFDLSQPVALMFMNTLQYVGDADDDLGTGPLVKTMQRYLDALPAGSYLAITHITDAGLDPRLVKYIDSRLPNAPLAQNLRSPAQIERLFCGLPLLEPGLTDVANWRPDQPFIKRQLRIIGGIAAKEQ</sequence>
<keyword evidence="5" id="KW-1185">Reference proteome</keyword>
<keyword evidence="1" id="KW-0805">Transcription regulation</keyword>
<evidence type="ECO:0000256" key="1">
    <source>
        <dbReference type="ARBA" id="ARBA00023015"/>
    </source>
</evidence>
<dbReference type="SUPFAM" id="SSF48452">
    <property type="entry name" value="TPR-like"/>
    <property type="match status" value="1"/>
</dbReference>
<dbReference type="PANTHER" id="PTHR35807:SF1">
    <property type="entry name" value="TRANSCRIPTIONAL REGULATOR REDD"/>
    <property type="match status" value="1"/>
</dbReference>
<evidence type="ECO:0000313" key="5">
    <source>
        <dbReference type="Proteomes" id="UP001501509"/>
    </source>
</evidence>
<gene>
    <name evidence="4" type="ORF">GCM10010411_93830</name>
</gene>
<dbReference type="InterPro" id="IPR051677">
    <property type="entry name" value="AfsR-DnrI-RedD_regulator"/>
</dbReference>
<evidence type="ECO:0000256" key="2">
    <source>
        <dbReference type="ARBA" id="ARBA00023163"/>
    </source>
</evidence>
<dbReference type="Gene3D" id="1.25.40.10">
    <property type="entry name" value="Tetratricopeptide repeat domain"/>
    <property type="match status" value="1"/>
</dbReference>
<reference evidence="4 5" key="1">
    <citation type="journal article" date="2019" name="Int. J. Syst. Evol. Microbiol.">
        <title>The Global Catalogue of Microorganisms (GCM) 10K type strain sequencing project: providing services to taxonomists for standard genome sequencing and annotation.</title>
        <authorList>
            <consortium name="The Broad Institute Genomics Platform"/>
            <consortium name="The Broad Institute Genome Sequencing Center for Infectious Disease"/>
            <person name="Wu L."/>
            <person name="Ma J."/>
        </authorList>
    </citation>
    <scope>NUCLEOTIDE SEQUENCE [LARGE SCALE GENOMIC DNA]</scope>
    <source>
        <strain evidence="4 5">JCM 6833</strain>
    </source>
</reference>
<dbReference type="CDD" id="cd15831">
    <property type="entry name" value="BTAD"/>
    <property type="match status" value="1"/>
</dbReference>
<evidence type="ECO:0000313" key="4">
    <source>
        <dbReference type="EMBL" id="GAA2638946.1"/>
    </source>
</evidence>
<dbReference type="InterPro" id="IPR006764">
    <property type="entry name" value="SAM_dep_MeTrfase_SAV2177_type"/>
</dbReference>
<evidence type="ECO:0000259" key="3">
    <source>
        <dbReference type="SMART" id="SM01043"/>
    </source>
</evidence>
<dbReference type="Pfam" id="PF03704">
    <property type="entry name" value="BTAD"/>
    <property type="match status" value="1"/>
</dbReference>
<dbReference type="EMBL" id="BAAATD010000027">
    <property type="protein sequence ID" value="GAA2638946.1"/>
    <property type="molecule type" value="Genomic_DNA"/>
</dbReference>
<dbReference type="InterPro" id="IPR029063">
    <property type="entry name" value="SAM-dependent_MTases_sf"/>
</dbReference>
<dbReference type="Proteomes" id="UP001501509">
    <property type="component" value="Unassembled WGS sequence"/>
</dbReference>
<protein>
    <recommendedName>
        <fullName evidence="3">Bacterial transcriptional activator domain-containing protein</fullName>
    </recommendedName>
</protein>
<feature type="domain" description="Bacterial transcriptional activator" evidence="3">
    <location>
        <begin position="95"/>
        <end position="245"/>
    </location>
</feature>
<dbReference type="PANTHER" id="PTHR35807">
    <property type="entry name" value="TRANSCRIPTIONAL REGULATOR REDD-RELATED"/>
    <property type="match status" value="1"/>
</dbReference>
<keyword evidence="2" id="KW-0804">Transcription</keyword>